<organism evidence="2">
    <name type="scientific">Zea mays</name>
    <name type="common">Maize</name>
    <dbReference type="NCBI Taxonomy" id="4577"/>
    <lineage>
        <taxon>Eukaryota</taxon>
        <taxon>Viridiplantae</taxon>
        <taxon>Streptophyta</taxon>
        <taxon>Embryophyta</taxon>
        <taxon>Tracheophyta</taxon>
        <taxon>Spermatophyta</taxon>
        <taxon>Magnoliopsida</taxon>
        <taxon>Liliopsida</taxon>
        <taxon>Poales</taxon>
        <taxon>Poaceae</taxon>
        <taxon>PACMAD clade</taxon>
        <taxon>Panicoideae</taxon>
        <taxon>Andropogonodae</taxon>
        <taxon>Andropogoneae</taxon>
        <taxon>Tripsacinae</taxon>
        <taxon>Zea</taxon>
    </lineage>
</organism>
<dbReference type="AlphaFoldDB" id="C0PNK8"/>
<proteinExistence type="evidence at transcript level"/>
<evidence type="ECO:0000313" key="2">
    <source>
        <dbReference type="EMBL" id="ACN36774.1"/>
    </source>
</evidence>
<reference evidence="2" key="1">
    <citation type="journal article" date="2009" name="PLoS Genet.">
        <title>Sequencing, mapping, and analysis of 27,455 maize full-length cDNAs.</title>
        <authorList>
            <person name="Soderlund C."/>
            <person name="Descour A."/>
            <person name="Kudrna D."/>
            <person name="Bomhoff M."/>
            <person name="Boyd L."/>
            <person name="Currie J."/>
            <person name="Angelova A."/>
            <person name="Collura K."/>
            <person name="Wissotski M."/>
            <person name="Ashley E."/>
            <person name="Morrow D."/>
            <person name="Fernandes J."/>
            <person name="Walbot V."/>
            <person name="Yu Y."/>
        </authorList>
    </citation>
    <scope>NUCLEOTIDE SEQUENCE</scope>
    <source>
        <strain evidence="2">B73</strain>
    </source>
</reference>
<feature type="compositionally biased region" description="Basic and acidic residues" evidence="1">
    <location>
        <begin position="62"/>
        <end position="79"/>
    </location>
</feature>
<evidence type="ECO:0000256" key="1">
    <source>
        <dbReference type="SAM" id="MobiDB-lite"/>
    </source>
</evidence>
<dbReference type="EMBL" id="BT069877">
    <property type="protein sequence ID" value="ACN36774.1"/>
    <property type="molecule type" value="mRNA"/>
</dbReference>
<name>C0PNK8_MAIZE</name>
<accession>C0PNK8</accession>
<feature type="compositionally biased region" description="Basic and acidic residues" evidence="1">
    <location>
        <begin position="37"/>
        <end position="47"/>
    </location>
</feature>
<reference evidence="2" key="2">
    <citation type="submission" date="2012-06" db="EMBL/GenBank/DDBJ databases">
        <authorList>
            <person name="Yu Y."/>
            <person name="Currie J."/>
            <person name="Lomeli R."/>
            <person name="Angelova A."/>
            <person name="Collura K."/>
            <person name="Wissotski M."/>
            <person name="Campos D."/>
            <person name="Kudrna D."/>
            <person name="Golser W."/>
            <person name="Ashely E."/>
            <person name="Descour A."/>
            <person name="Fernandes J."/>
            <person name="Soderlund C."/>
            <person name="Walbot V."/>
        </authorList>
    </citation>
    <scope>NUCLEOTIDE SEQUENCE</scope>
    <source>
        <strain evidence="2">B73</strain>
    </source>
</reference>
<sequence>MALFLIYFLRYPMQHSVGSRDGNLSKAEISINPRTSKHIEVHRESRRQSAHLHSKNQGTSKNARESLDAKEVPSMRESA</sequence>
<feature type="region of interest" description="Disordered" evidence="1">
    <location>
        <begin position="36"/>
        <end position="79"/>
    </location>
</feature>
<protein>
    <submittedName>
        <fullName evidence="2">Uncharacterized protein</fullName>
    </submittedName>
</protein>